<proteinExistence type="predicted"/>
<evidence type="ECO:0000259" key="1">
    <source>
        <dbReference type="Pfam" id="PF00561"/>
    </source>
</evidence>
<dbReference type="RefSeq" id="WP_188546138.1">
    <property type="nucleotide sequence ID" value="NZ_BMCU01000003.1"/>
</dbReference>
<comment type="caution">
    <text evidence="2">The sequence shown here is derived from an EMBL/GenBank/DDBJ whole genome shotgun (WGS) entry which is preliminary data.</text>
</comment>
<reference evidence="2" key="1">
    <citation type="journal article" date="2014" name="Int. J. Syst. Evol. Microbiol.">
        <title>Complete genome sequence of Corynebacterium casei LMG S-19264T (=DSM 44701T), isolated from a smear-ripened cheese.</title>
        <authorList>
            <consortium name="US DOE Joint Genome Institute (JGI-PGF)"/>
            <person name="Walter F."/>
            <person name="Albersmeier A."/>
            <person name="Kalinowski J."/>
            <person name="Ruckert C."/>
        </authorList>
    </citation>
    <scope>NUCLEOTIDE SEQUENCE</scope>
    <source>
        <strain evidence="2">CCM 7905</strain>
    </source>
</reference>
<evidence type="ECO:0000313" key="2">
    <source>
        <dbReference type="EMBL" id="GGG13735.1"/>
    </source>
</evidence>
<dbReference type="Pfam" id="PF00561">
    <property type="entry name" value="Abhydrolase_1"/>
    <property type="match status" value="1"/>
</dbReference>
<name>A0A917FY45_9NOCA</name>
<dbReference type="PANTHER" id="PTHR43798:SF33">
    <property type="entry name" value="HYDROLASE, PUTATIVE (AFU_ORTHOLOGUE AFUA_2G14860)-RELATED"/>
    <property type="match status" value="1"/>
</dbReference>
<reference evidence="2" key="2">
    <citation type="submission" date="2020-09" db="EMBL/GenBank/DDBJ databases">
        <authorList>
            <person name="Sun Q."/>
            <person name="Sedlacek I."/>
        </authorList>
    </citation>
    <scope>NUCLEOTIDE SEQUENCE</scope>
    <source>
        <strain evidence="2">CCM 7905</strain>
    </source>
</reference>
<dbReference type="InterPro" id="IPR029058">
    <property type="entry name" value="AB_hydrolase_fold"/>
</dbReference>
<dbReference type="GO" id="GO:0016787">
    <property type="term" value="F:hydrolase activity"/>
    <property type="evidence" value="ECO:0007669"/>
    <property type="project" value="UniProtKB-KW"/>
</dbReference>
<feature type="domain" description="AB hydrolase-1" evidence="1">
    <location>
        <begin position="25"/>
        <end position="144"/>
    </location>
</feature>
<accession>A0A917FY45</accession>
<dbReference type="InterPro" id="IPR050266">
    <property type="entry name" value="AB_hydrolase_sf"/>
</dbReference>
<gene>
    <name evidence="2" type="ORF">GCM10007304_29730</name>
</gene>
<dbReference type="InterPro" id="IPR000073">
    <property type="entry name" value="AB_hydrolase_1"/>
</dbReference>
<keyword evidence="2" id="KW-0378">Hydrolase</keyword>
<dbReference type="Gene3D" id="3.40.50.1820">
    <property type="entry name" value="alpha/beta hydrolase"/>
    <property type="match status" value="1"/>
</dbReference>
<organism evidence="2 3">
    <name type="scientific">Rhodococcoides trifolii</name>
    <dbReference type="NCBI Taxonomy" id="908250"/>
    <lineage>
        <taxon>Bacteria</taxon>
        <taxon>Bacillati</taxon>
        <taxon>Actinomycetota</taxon>
        <taxon>Actinomycetes</taxon>
        <taxon>Mycobacteriales</taxon>
        <taxon>Nocardiaceae</taxon>
        <taxon>Rhodococcoides</taxon>
    </lineage>
</organism>
<dbReference type="Proteomes" id="UP000654257">
    <property type="component" value="Unassembled WGS sequence"/>
</dbReference>
<dbReference type="AlphaFoldDB" id="A0A917FY45"/>
<dbReference type="PANTHER" id="PTHR43798">
    <property type="entry name" value="MONOACYLGLYCEROL LIPASE"/>
    <property type="match status" value="1"/>
</dbReference>
<dbReference type="PRINTS" id="PR00111">
    <property type="entry name" value="ABHYDROLASE"/>
</dbReference>
<evidence type="ECO:0000313" key="3">
    <source>
        <dbReference type="Proteomes" id="UP000654257"/>
    </source>
</evidence>
<dbReference type="SUPFAM" id="SSF53474">
    <property type="entry name" value="alpha/beta-Hydrolases"/>
    <property type="match status" value="1"/>
</dbReference>
<dbReference type="EMBL" id="BMCU01000003">
    <property type="protein sequence ID" value="GGG13735.1"/>
    <property type="molecule type" value="Genomic_DNA"/>
</dbReference>
<sequence>MIEATHIVDGQPMAFRDSGGDDPVPVVLVHGMGGDGYTWDRLAGDLVGHGRRVIVPDLRGHGRSAHTASYEFAEFGKDIERLVDHLGVDRFDIVGHSLGGYASSLVAQWRPSAVRRLVIEESPLPISPGDPPPTITNRFPTVRELMHATTSALRHPRAVLAFDRSMTSSALAQFRTPNAEWWHALRRIEAETLVVVGGPSGMMDPTRLVAMSTGIAHCEVVTIPIGHSVHRDGYDRFEAAVVPFLMRG</sequence>
<dbReference type="GO" id="GO:0016020">
    <property type="term" value="C:membrane"/>
    <property type="evidence" value="ECO:0007669"/>
    <property type="project" value="TreeGrafter"/>
</dbReference>
<protein>
    <submittedName>
        <fullName evidence="2">Alpha/beta hydrolase</fullName>
    </submittedName>
</protein>
<keyword evidence="3" id="KW-1185">Reference proteome</keyword>